<dbReference type="Proteomes" id="UP000027195">
    <property type="component" value="Unassembled WGS sequence"/>
</dbReference>
<evidence type="ECO:0000313" key="2">
    <source>
        <dbReference type="EMBL" id="KDQ12626.1"/>
    </source>
</evidence>
<dbReference type="HOGENOM" id="CLU_2236170_0_0_1"/>
<dbReference type="AlphaFoldDB" id="A0A067MM07"/>
<feature type="region of interest" description="Disordered" evidence="1">
    <location>
        <begin position="7"/>
        <end position="37"/>
    </location>
</feature>
<evidence type="ECO:0000256" key="1">
    <source>
        <dbReference type="SAM" id="MobiDB-lite"/>
    </source>
</evidence>
<accession>A0A067MM07</accession>
<name>A0A067MM07_BOTB1</name>
<evidence type="ECO:0000313" key="3">
    <source>
        <dbReference type="Proteomes" id="UP000027195"/>
    </source>
</evidence>
<protein>
    <submittedName>
        <fullName evidence="2">Uncharacterized protein</fullName>
    </submittedName>
</protein>
<proteinExistence type="predicted"/>
<dbReference type="EMBL" id="KL198049">
    <property type="protein sequence ID" value="KDQ12626.1"/>
    <property type="molecule type" value="Genomic_DNA"/>
</dbReference>
<keyword evidence="3" id="KW-1185">Reference proteome</keyword>
<sequence length="105" mass="11422">MAIFKLQSARSGMRWTTHADQETVETAPAPEETEAEVAGRGMSYNPHWNIPGALYGNGLSGDINLLAISETAVWEARCDMKEAREAEYHGADFGSSNGCPGVDYR</sequence>
<organism evidence="2 3">
    <name type="scientific">Botryobasidium botryosum (strain FD-172 SS1)</name>
    <dbReference type="NCBI Taxonomy" id="930990"/>
    <lineage>
        <taxon>Eukaryota</taxon>
        <taxon>Fungi</taxon>
        <taxon>Dikarya</taxon>
        <taxon>Basidiomycota</taxon>
        <taxon>Agaricomycotina</taxon>
        <taxon>Agaricomycetes</taxon>
        <taxon>Cantharellales</taxon>
        <taxon>Botryobasidiaceae</taxon>
        <taxon>Botryobasidium</taxon>
    </lineage>
</organism>
<gene>
    <name evidence="2" type="ORF">BOTBODRAFT_176305</name>
</gene>
<reference evidence="3" key="1">
    <citation type="journal article" date="2014" name="Proc. Natl. Acad. Sci. U.S.A.">
        <title>Extensive sampling of basidiomycete genomes demonstrates inadequacy of the white-rot/brown-rot paradigm for wood decay fungi.</title>
        <authorList>
            <person name="Riley R."/>
            <person name="Salamov A.A."/>
            <person name="Brown D.W."/>
            <person name="Nagy L.G."/>
            <person name="Floudas D."/>
            <person name="Held B.W."/>
            <person name="Levasseur A."/>
            <person name="Lombard V."/>
            <person name="Morin E."/>
            <person name="Otillar R."/>
            <person name="Lindquist E.A."/>
            <person name="Sun H."/>
            <person name="LaButti K.M."/>
            <person name="Schmutz J."/>
            <person name="Jabbour D."/>
            <person name="Luo H."/>
            <person name="Baker S.E."/>
            <person name="Pisabarro A.G."/>
            <person name="Walton J.D."/>
            <person name="Blanchette R.A."/>
            <person name="Henrissat B."/>
            <person name="Martin F."/>
            <person name="Cullen D."/>
            <person name="Hibbett D.S."/>
            <person name="Grigoriev I.V."/>
        </authorList>
    </citation>
    <scope>NUCLEOTIDE SEQUENCE [LARGE SCALE GENOMIC DNA]</scope>
    <source>
        <strain evidence="3">FD-172 SS1</strain>
    </source>
</reference>
<dbReference type="InParanoid" id="A0A067MM07"/>